<dbReference type="GO" id="GO:0006260">
    <property type="term" value="P:DNA replication"/>
    <property type="evidence" value="ECO:0007669"/>
    <property type="project" value="InterPro"/>
</dbReference>
<dbReference type="InterPro" id="IPR036397">
    <property type="entry name" value="RNaseH_sf"/>
</dbReference>
<dbReference type="CDD" id="cd06127">
    <property type="entry name" value="DEDDh"/>
    <property type="match status" value="1"/>
</dbReference>
<evidence type="ECO:0000313" key="16">
    <source>
        <dbReference type="Proteomes" id="UP000198619"/>
    </source>
</evidence>
<dbReference type="InterPro" id="IPR000212">
    <property type="entry name" value="DNA_helicase_UvrD/REP"/>
</dbReference>
<dbReference type="InterPro" id="IPR013986">
    <property type="entry name" value="DExx_box_DNA_helicase_dom_sf"/>
</dbReference>
<dbReference type="SMART" id="SM00479">
    <property type="entry name" value="EXOIII"/>
    <property type="match status" value="1"/>
</dbReference>
<dbReference type="GO" id="GO:0000725">
    <property type="term" value="P:recombinational repair"/>
    <property type="evidence" value="ECO:0007669"/>
    <property type="project" value="TreeGrafter"/>
</dbReference>
<dbReference type="GO" id="GO:0005524">
    <property type="term" value="F:ATP binding"/>
    <property type="evidence" value="ECO:0007669"/>
    <property type="project" value="UniProtKB-UniRule"/>
</dbReference>
<dbReference type="AlphaFoldDB" id="A0A1I0YZ26"/>
<name>A0A1I0YZ26_9CLOT</name>
<keyword evidence="3 12" id="KW-0378">Hydrolase</keyword>
<dbReference type="Gene3D" id="1.10.486.10">
    <property type="entry name" value="PCRA, domain 4"/>
    <property type="match status" value="1"/>
</dbReference>
<dbReference type="Gene3D" id="1.10.10.160">
    <property type="match status" value="1"/>
</dbReference>
<dbReference type="OrthoDB" id="9810135at2"/>
<dbReference type="PROSITE" id="PS51198">
    <property type="entry name" value="UVRD_HELICASE_ATP_BIND"/>
    <property type="match status" value="1"/>
</dbReference>
<proteinExistence type="inferred from homology"/>
<evidence type="ECO:0000256" key="7">
    <source>
        <dbReference type="ARBA" id="ARBA00023125"/>
    </source>
</evidence>
<accession>A0A1I0YZ26</accession>
<comment type="similarity">
    <text evidence="1">Belongs to the helicase family. UvrD subfamily.</text>
</comment>
<dbReference type="GO" id="GO:0033202">
    <property type="term" value="C:DNA helicase complex"/>
    <property type="evidence" value="ECO:0007669"/>
    <property type="project" value="TreeGrafter"/>
</dbReference>
<evidence type="ECO:0000256" key="8">
    <source>
        <dbReference type="ARBA" id="ARBA00023235"/>
    </source>
</evidence>
<dbReference type="Pfam" id="PF00580">
    <property type="entry name" value="UvrD-helicase"/>
    <property type="match status" value="1"/>
</dbReference>
<dbReference type="Gene3D" id="3.30.420.10">
    <property type="entry name" value="Ribonuclease H-like superfamily/Ribonuclease H"/>
    <property type="match status" value="1"/>
</dbReference>
<dbReference type="InterPro" id="IPR014016">
    <property type="entry name" value="UvrD-like_ATP-bd"/>
</dbReference>
<keyword evidence="2 12" id="KW-0547">Nucleotide-binding</keyword>
<dbReference type="PANTHER" id="PTHR11070">
    <property type="entry name" value="UVRD / RECB / PCRA DNA HELICASE FAMILY MEMBER"/>
    <property type="match status" value="1"/>
</dbReference>
<keyword evidence="16" id="KW-1185">Reference proteome</keyword>
<evidence type="ECO:0000256" key="4">
    <source>
        <dbReference type="ARBA" id="ARBA00022806"/>
    </source>
</evidence>
<organism evidence="15 16">
    <name type="scientific">Clostridium frigidicarnis</name>
    <dbReference type="NCBI Taxonomy" id="84698"/>
    <lineage>
        <taxon>Bacteria</taxon>
        <taxon>Bacillati</taxon>
        <taxon>Bacillota</taxon>
        <taxon>Clostridia</taxon>
        <taxon>Eubacteriales</taxon>
        <taxon>Clostridiaceae</taxon>
        <taxon>Clostridium</taxon>
    </lineage>
</organism>
<dbReference type="Pfam" id="PF13361">
    <property type="entry name" value="UvrD_C"/>
    <property type="match status" value="1"/>
</dbReference>
<dbReference type="GO" id="GO:0003677">
    <property type="term" value="F:DNA binding"/>
    <property type="evidence" value="ECO:0007669"/>
    <property type="project" value="UniProtKB-KW"/>
</dbReference>
<feature type="domain" description="UvrD-like helicase ATP-binding" evidence="13">
    <location>
        <begin position="11"/>
        <end position="312"/>
    </location>
</feature>
<dbReference type="GO" id="GO:0003887">
    <property type="term" value="F:DNA-directed DNA polymerase activity"/>
    <property type="evidence" value="ECO:0007669"/>
    <property type="project" value="InterPro"/>
</dbReference>
<dbReference type="PROSITE" id="PS51217">
    <property type="entry name" value="UVRD_HELICASE_CTER"/>
    <property type="match status" value="1"/>
</dbReference>
<evidence type="ECO:0000256" key="6">
    <source>
        <dbReference type="ARBA" id="ARBA00022840"/>
    </source>
</evidence>
<evidence type="ECO:0000256" key="2">
    <source>
        <dbReference type="ARBA" id="ARBA00022741"/>
    </source>
</evidence>
<keyword evidence="8" id="KW-0413">Isomerase</keyword>
<dbReference type="InterPro" id="IPR012337">
    <property type="entry name" value="RNaseH-like_sf"/>
</dbReference>
<keyword evidence="5" id="KW-0269">Exonuclease</keyword>
<dbReference type="SUPFAM" id="SSF53098">
    <property type="entry name" value="Ribonuclease H-like"/>
    <property type="match status" value="1"/>
</dbReference>
<dbReference type="GO" id="GO:0005829">
    <property type="term" value="C:cytosol"/>
    <property type="evidence" value="ECO:0007669"/>
    <property type="project" value="TreeGrafter"/>
</dbReference>
<keyword evidence="6 12" id="KW-0067">ATP-binding</keyword>
<evidence type="ECO:0000256" key="9">
    <source>
        <dbReference type="ARBA" id="ARBA00034617"/>
    </source>
</evidence>
<dbReference type="RefSeq" id="WP_090041366.1">
    <property type="nucleotide sequence ID" value="NZ_FOKI01000015.1"/>
</dbReference>
<keyword evidence="5" id="KW-0540">Nuclease</keyword>
<sequence>MENKNYLRELDKLNENQEDVVNDINSNLLTLSPAGTGKTKVIALRTANIIFNGVFPDRILCLTFTNKACNEMKQRIITTLGRDGLKVKVKTFHGFCFDIIKSEAKRNTDISQDFLIFDEEDCNEIIKEILGRVKMDLYMLSNFIYEVKHFSIEIDAKYRNDIEFVTKEFIKLKGDKFFKKFNSKDNGFTERALKKRGYGLVKKYDDMLMERHGLDFSDLVVKVYELLEDKHTLNRWREKFQYIQVDEVQDTSILEYEIIKKLALNKKLSFFGDTNQTIYQWRGSKPFEIIKDFKESFNPVKEIFFDKNYRSTKTLIEVSSEYIEKIRSMYIIEDDLLKHKKIKSYSEINGDKVSYKCFNTLDEEANFICDKIHKNYRDKLSSIAILTRNNKMNVAYSNVLEKKGIPCFLVEEFKFFRRKEIKDVLAYIKLSLNKYDINSMKRIALNYVSNVGDKTLEYIEKRENKDLGIRLTDFLEESTIELGEPYRRLCDGLTSGEVVVFDVESTGIDITSDEIIQIAAIKINRDGSMVKFEEFIKPKKSVENSYLVHGFSDEYLKENGREAKSVLGEFLEFIKDKIIVGHNIQYDLGILSSELRRLKMNKYNIKGYYDTLDMARKLYPNLENHKLETLSNFIKVEIKPSHNAMDDILATKDILIHMVKKLNETSLERMSIMGLYNKRFKELKFQIDKISSLMEEVRPHVILEKIYELSDIMSIYKSKKELNRIENLKELYEFFKNGDDLSLSSKDSLIRLLTITSLSNSEIDRSFSKENKVPIITIHQAKGLEFDTVFLPALNENIFPSYLSIKENNILEECRLFYVAITRAKNNLYLLRHKHKYGREERMDSESRFISYIPKEYIERN</sequence>
<dbReference type="STRING" id="84698.SAMN04488528_101582"/>
<feature type="domain" description="UvrD-like helicase C-terminal" evidence="14">
    <location>
        <begin position="321"/>
        <end position="783"/>
    </location>
</feature>
<keyword evidence="4 12" id="KW-0347">Helicase</keyword>
<dbReference type="CDD" id="cd17932">
    <property type="entry name" value="DEXQc_UvrD"/>
    <property type="match status" value="1"/>
</dbReference>
<evidence type="ECO:0000256" key="10">
    <source>
        <dbReference type="ARBA" id="ARBA00034808"/>
    </source>
</evidence>
<evidence type="ECO:0000256" key="11">
    <source>
        <dbReference type="ARBA" id="ARBA00048988"/>
    </source>
</evidence>
<evidence type="ECO:0000256" key="1">
    <source>
        <dbReference type="ARBA" id="ARBA00009922"/>
    </source>
</evidence>
<feature type="binding site" evidence="12">
    <location>
        <begin position="32"/>
        <end position="39"/>
    </location>
    <ligand>
        <name>ATP</name>
        <dbReference type="ChEBI" id="CHEBI:30616"/>
    </ligand>
</feature>
<keyword evidence="7" id="KW-0238">DNA-binding</keyword>
<protein>
    <recommendedName>
        <fullName evidence="10">DNA 3'-5' helicase</fullName>
        <ecNumber evidence="10">5.6.2.4</ecNumber>
    </recommendedName>
</protein>
<evidence type="ECO:0000313" key="15">
    <source>
        <dbReference type="EMBL" id="SFB17478.1"/>
    </source>
</evidence>
<dbReference type="PANTHER" id="PTHR11070:SF2">
    <property type="entry name" value="ATP-DEPENDENT DNA HELICASE SRS2"/>
    <property type="match status" value="1"/>
</dbReference>
<dbReference type="InterPro" id="IPR013520">
    <property type="entry name" value="Ribonucl_H"/>
</dbReference>
<dbReference type="EC" id="5.6.2.4" evidence="10"/>
<comment type="catalytic activity">
    <reaction evidence="9">
        <text>Couples ATP hydrolysis with the unwinding of duplex DNA by translocating in the 3'-5' direction.</text>
        <dbReference type="EC" id="5.6.2.4"/>
    </reaction>
</comment>
<dbReference type="GO" id="GO:0004527">
    <property type="term" value="F:exonuclease activity"/>
    <property type="evidence" value="ECO:0007669"/>
    <property type="project" value="UniProtKB-KW"/>
</dbReference>
<evidence type="ECO:0000256" key="5">
    <source>
        <dbReference type="ARBA" id="ARBA00022839"/>
    </source>
</evidence>
<dbReference type="EMBL" id="FOKI01000015">
    <property type="protein sequence ID" value="SFB17478.1"/>
    <property type="molecule type" value="Genomic_DNA"/>
</dbReference>
<evidence type="ECO:0000259" key="14">
    <source>
        <dbReference type="PROSITE" id="PS51217"/>
    </source>
</evidence>
<dbReference type="InterPro" id="IPR014017">
    <property type="entry name" value="DNA_helicase_UvrD-like_C"/>
</dbReference>
<dbReference type="InterPro" id="IPR006054">
    <property type="entry name" value="DnaQ"/>
</dbReference>
<dbReference type="Gene3D" id="3.40.50.300">
    <property type="entry name" value="P-loop containing nucleotide triphosphate hydrolases"/>
    <property type="match status" value="3"/>
</dbReference>
<dbReference type="GO" id="GO:0043138">
    <property type="term" value="F:3'-5' DNA helicase activity"/>
    <property type="evidence" value="ECO:0007669"/>
    <property type="project" value="UniProtKB-EC"/>
</dbReference>
<dbReference type="NCBIfam" id="TIGR00573">
    <property type="entry name" value="dnaq"/>
    <property type="match status" value="1"/>
</dbReference>
<comment type="catalytic activity">
    <reaction evidence="11">
        <text>ATP + H2O = ADP + phosphate + H(+)</text>
        <dbReference type="Rhea" id="RHEA:13065"/>
        <dbReference type="ChEBI" id="CHEBI:15377"/>
        <dbReference type="ChEBI" id="CHEBI:15378"/>
        <dbReference type="ChEBI" id="CHEBI:30616"/>
        <dbReference type="ChEBI" id="CHEBI:43474"/>
        <dbReference type="ChEBI" id="CHEBI:456216"/>
        <dbReference type="EC" id="5.6.2.4"/>
    </reaction>
</comment>
<evidence type="ECO:0000256" key="3">
    <source>
        <dbReference type="ARBA" id="ARBA00022801"/>
    </source>
</evidence>
<evidence type="ECO:0000259" key="13">
    <source>
        <dbReference type="PROSITE" id="PS51198"/>
    </source>
</evidence>
<reference evidence="15 16" key="1">
    <citation type="submission" date="2016-10" db="EMBL/GenBank/DDBJ databases">
        <authorList>
            <person name="de Groot N.N."/>
        </authorList>
    </citation>
    <scope>NUCLEOTIDE SEQUENCE [LARGE SCALE GENOMIC DNA]</scope>
    <source>
        <strain evidence="15 16">DSM 12271</strain>
    </source>
</reference>
<dbReference type="FunFam" id="3.30.420.10:FF:000045">
    <property type="entry name" value="3'-5' exonuclease DinG"/>
    <property type="match status" value="1"/>
</dbReference>
<dbReference type="Proteomes" id="UP000198619">
    <property type="component" value="Unassembled WGS sequence"/>
</dbReference>
<dbReference type="InterPro" id="IPR027417">
    <property type="entry name" value="P-loop_NTPase"/>
</dbReference>
<dbReference type="SUPFAM" id="SSF52540">
    <property type="entry name" value="P-loop containing nucleoside triphosphate hydrolases"/>
    <property type="match status" value="1"/>
</dbReference>
<dbReference type="GO" id="GO:0016887">
    <property type="term" value="F:ATP hydrolysis activity"/>
    <property type="evidence" value="ECO:0007669"/>
    <property type="project" value="RHEA"/>
</dbReference>
<dbReference type="Pfam" id="PF00929">
    <property type="entry name" value="RNase_T"/>
    <property type="match status" value="1"/>
</dbReference>
<evidence type="ECO:0000256" key="12">
    <source>
        <dbReference type="PROSITE-ProRule" id="PRU00560"/>
    </source>
</evidence>
<gene>
    <name evidence="15" type="ORF">SAMN04488528_101582</name>
</gene>